<dbReference type="Pfam" id="PF09297">
    <property type="entry name" value="Zn_ribbon_NUD"/>
    <property type="match status" value="1"/>
</dbReference>
<reference evidence="12" key="1">
    <citation type="journal article" date="2016" name="Nat. Genet.">
        <title>A high-quality carrot genome assembly provides new insights into carotenoid accumulation and asterid genome evolution.</title>
        <authorList>
            <person name="Iorizzo M."/>
            <person name="Ellison S."/>
            <person name="Senalik D."/>
            <person name="Zeng P."/>
            <person name="Satapoomin P."/>
            <person name="Huang J."/>
            <person name="Bowman M."/>
            <person name="Iovene M."/>
            <person name="Sanseverino W."/>
            <person name="Cavagnaro P."/>
            <person name="Yildiz M."/>
            <person name="Macko-Podgorni A."/>
            <person name="Moranska E."/>
            <person name="Grzebelus E."/>
            <person name="Grzebelus D."/>
            <person name="Ashrafi H."/>
            <person name="Zheng Z."/>
            <person name="Cheng S."/>
            <person name="Spooner D."/>
            <person name="Van Deynze A."/>
            <person name="Simon P."/>
        </authorList>
    </citation>
    <scope>NUCLEOTIDE SEQUENCE [LARGE SCALE GENOMIC DNA]</scope>
    <source>
        <tissue evidence="12">Leaf</tissue>
    </source>
</reference>
<dbReference type="InterPro" id="IPR050241">
    <property type="entry name" value="NAD-cap_RNA_hydrolase_NudC"/>
</dbReference>
<comment type="cofactor">
    <cofactor evidence="2">
        <name>Zn(2+)</name>
        <dbReference type="ChEBI" id="CHEBI:29105"/>
    </cofactor>
</comment>
<dbReference type="PANTHER" id="PTHR42904:SF6">
    <property type="entry name" value="NAD-CAPPED RNA HYDROLASE NUDT12"/>
    <property type="match status" value="1"/>
</dbReference>
<evidence type="ECO:0000256" key="2">
    <source>
        <dbReference type="ARBA" id="ARBA00001947"/>
    </source>
</evidence>
<dbReference type="GO" id="GO:0046872">
    <property type="term" value="F:metal ion binding"/>
    <property type="evidence" value="ECO:0007669"/>
    <property type="project" value="UniProtKB-KW"/>
</dbReference>
<proteinExistence type="inferred from homology"/>
<comment type="catalytic activity">
    <reaction evidence="9">
        <text>a 5'-end NAD(+)-phospho-ribonucleoside in mRNA + H2O = a 5'-end phospho-adenosine-phospho-ribonucleoside in mRNA + beta-nicotinamide D-ribonucleotide + 2 H(+)</text>
        <dbReference type="Rhea" id="RHEA:60876"/>
        <dbReference type="Rhea" id="RHEA-COMP:15698"/>
        <dbReference type="Rhea" id="RHEA-COMP:15719"/>
        <dbReference type="ChEBI" id="CHEBI:14649"/>
        <dbReference type="ChEBI" id="CHEBI:15377"/>
        <dbReference type="ChEBI" id="CHEBI:15378"/>
        <dbReference type="ChEBI" id="CHEBI:144029"/>
        <dbReference type="ChEBI" id="CHEBI:144051"/>
    </reaction>
    <physiologicalReaction direction="left-to-right" evidence="9">
        <dbReference type="Rhea" id="RHEA:60877"/>
    </physiologicalReaction>
</comment>
<dbReference type="GO" id="GO:0005829">
    <property type="term" value="C:cytosol"/>
    <property type="evidence" value="ECO:0007669"/>
    <property type="project" value="TreeGrafter"/>
</dbReference>
<evidence type="ECO:0000256" key="3">
    <source>
        <dbReference type="ARBA" id="ARBA00009595"/>
    </source>
</evidence>
<dbReference type="PROSITE" id="PS00893">
    <property type="entry name" value="NUDIX_BOX"/>
    <property type="match status" value="1"/>
</dbReference>
<evidence type="ECO:0000256" key="7">
    <source>
        <dbReference type="ARBA" id="ARBA00022842"/>
    </source>
</evidence>
<accession>A0A165ZUJ4</accession>
<dbReference type="InterPro" id="IPR015376">
    <property type="entry name" value="Znr_NADH_PPase"/>
</dbReference>
<evidence type="ECO:0000256" key="8">
    <source>
        <dbReference type="ARBA" id="ARBA00023027"/>
    </source>
</evidence>
<dbReference type="InterPro" id="IPR020084">
    <property type="entry name" value="NUDIX_hydrolase_CS"/>
</dbReference>
<protein>
    <recommendedName>
        <fullName evidence="4">NAD(+) diphosphatase</fullName>
        <ecNumber evidence="4">3.6.1.22</ecNumber>
    </recommendedName>
</protein>
<dbReference type="GO" id="GO:0035529">
    <property type="term" value="F:NADH pyrophosphatase activity"/>
    <property type="evidence" value="ECO:0007669"/>
    <property type="project" value="TreeGrafter"/>
</dbReference>
<keyword evidence="6 10" id="KW-0378">Hydrolase</keyword>
<dbReference type="EMBL" id="CP093345">
    <property type="protein sequence ID" value="WOG91158.1"/>
    <property type="molecule type" value="Genomic_DNA"/>
</dbReference>
<comment type="cofactor">
    <cofactor evidence="1">
        <name>Mg(2+)</name>
        <dbReference type="ChEBI" id="CHEBI:18420"/>
    </cofactor>
</comment>
<dbReference type="PRINTS" id="PR00502">
    <property type="entry name" value="NUDIXFAMILY"/>
</dbReference>
<dbReference type="OMA" id="AGQRRQC"/>
<name>A0A165ZUJ4_DAUCS</name>
<evidence type="ECO:0000259" key="11">
    <source>
        <dbReference type="PROSITE" id="PS51462"/>
    </source>
</evidence>
<organism evidence="12">
    <name type="scientific">Daucus carota subsp. sativus</name>
    <name type="common">Carrot</name>
    <dbReference type="NCBI Taxonomy" id="79200"/>
    <lineage>
        <taxon>Eukaryota</taxon>
        <taxon>Viridiplantae</taxon>
        <taxon>Streptophyta</taxon>
        <taxon>Embryophyta</taxon>
        <taxon>Tracheophyta</taxon>
        <taxon>Spermatophyta</taxon>
        <taxon>Magnoliopsida</taxon>
        <taxon>eudicotyledons</taxon>
        <taxon>Gunneridae</taxon>
        <taxon>Pentapetalae</taxon>
        <taxon>asterids</taxon>
        <taxon>campanulids</taxon>
        <taxon>Apiales</taxon>
        <taxon>Apiaceae</taxon>
        <taxon>Apioideae</taxon>
        <taxon>Scandiceae</taxon>
        <taxon>Daucinae</taxon>
        <taxon>Daucus</taxon>
        <taxon>Daucus sect. Daucus</taxon>
    </lineage>
</organism>
<evidence type="ECO:0000256" key="9">
    <source>
        <dbReference type="ARBA" id="ARBA00023679"/>
    </source>
</evidence>
<dbReference type="InterPro" id="IPR015375">
    <property type="entry name" value="NADH_PPase-like_N"/>
</dbReference>
<dbReference type="EC" id="3.6.1.22" evidence="4"/>
<dbReference type="Gene3D" id="3.90.79.20">
    <property type="match status" value="1"/>
</dbReference>
<dbReference type="SMR" id="A0A165ZUJ4"/>
<dbReference type="Proteomes" id="UP000077755">
    <property type="component" value="Chromosome 3"/>
</dbReference>
<keyword evidence="8" id="KW-0520">NAD</keyword>
<dbReference type="InterPro" id="IPR000086">
    <property type="entry name" value="NUDIX_hydrolase_dom"/>
</dbReference>
<evidence type="ECO:0000256" key="6">
    <source>
        <dbReference type="ARBA" id="ARBA00022801"/>
    </source>
</evidence>
<comment type="similarity">
    <text evidence="3">Belongs to the Nudix hydrolase family. NudC subfamily.</text>
</comment>
<dbReference type="CDD" id="cd03429">
    <property type="entry name" value="NUDIX_NADH_pyrophosphatase_Nudt13"/>
    <property type="match status" value="1"/>
</dbReference>
<dbReference type="AlphaFoldDB" id="A0A165ZUJ4"/>
<evidence type="ECO:0000256" key="10">
    <source>
        <dbReference type="RuleBase" id="RU003476"/>
    </source>
</evidence>
<gene>
    <name evidence="12" type="ORF">DCAR_009201</name>
    <name evidence="13" type="ORF">DCAR_0310406</name>
</gene>
<dbReference type="SUPFAM" id="SSF55811">
    <property type="entry name" value="Nudix"/>
    <property type="match status" value="1"/>
</dbReference>
<dbReference type="OrthoDB" id="10249612at2759"/>
<reference evidence="13" key="2">
    <citation type="submission" date="2022-03" db="EMBL/GenBank/DDBJ databases">
        <title>Draft title - Genomic analysis of global carrot germplasm unveils the trajectory of domestication and the origin of high carotenoid orange carrot.</title>
        <authorList>
            <person name="Iorizzo M."/>
            <person name="Ellison S."/>
            <person name="Senalik D."/>
            <person name="Macko-Podgorni A."/>
            <person name="Grzebelus D."/>
            <person name="Bostan H."/>
            <person name="Rolling W."/>
            <person name="Curaba J."/>
            <person name="Simon P."/>
        </authorList>
    </citation>
    <scope>NUCLEOTIDE SEQUENCE</scope>
    <source>
        <tissue evidence="13">Leaf</tissue>
    </source>
</reference>
<evidence type="ECO:0000313" key="14">
    <source>
        <dbReference type="Proteomes" id="UP000077755"/>
    </source>
</evidence>
<dbReference type="GO" id="GO:0005777">
    <property type="term" value="C:peroxisome"/>
    <property type="evidence" value="ECO:0007669"/>
    <property type="project" value="TreeGrafter"/>
</dbReference>
<dbReference type="PANTHER" id="PTHR42904">
    <property type="entry name" value="NUDIX HYDROLASE, NUDC SUBFAMILY"/>
    <property type="match status" value="1"/>
</dbReference>
<dbReference type="Pfam" id="PF00293">
    <property type="entry name" value="NUDIX"/>
    <property type="match status" value="1"/>
</dbReference>
<evidence type="ECO:0000313" key="13">
    <source>
        <dbReference type="EMBL" id="WOG91158.1"/>
    </source>
</evidence>
<evidence type="ECO:0000256" key="5">
    <source>
        <dbReference type="ARBA" id="ARBA00022723"/>
    </source>
</evidence>
<keyword evidence="5" id="KW-0479">Metal-binding</keyword>
<dbReference type="InterPro" id="IPR020476">
    <property type="entry name" value="Nudix_hydrolase"/>
</dbReference>
<dbReference type="GO" id="GO:0006742">
    <property type="term" value="P:NADP+ catabolic process"/>
    <property type="evidence" value="ECO:0007669"/>
    <property type="project" value="TreeGrafter"/>
</dbReference>
<dbReference type="KEGG" id="dcr:108211032"/>
<dbReference type="InterPro" id="IPR015797">
    <property type="entry name" value="NUDIX_hydrolase-like_dom_sf"/>
</dbReference>
<dbReference type="GO" id="GO:0019677">
    <property type="term" value="P:NAD+ catabolic process"/>
    <property type="evidence" value="ECO:0007669"/>
    <property type="project" value="TreeGrafter"/>
</dbReference>
<feature type="domain" description="Nudix hydrolase" evidence="11">
    <location>
        <begin position="204"/>
        <end position="334"/>
    </location>
</feature>
<dbReference type="Gene3D" id="3.90.79.10">
    <property type="entry name" value="Nucleoside Triphosphate Pyrophosphohydrolase"/>
    <property type="match status" value="1"/>
</dbReference>
<dbReference type="PROSITE" id="PS51462">
    <property type="entry name" value="NUDIX"/>
    <property type="match status" value="1"/>
</dbReference>
<dbReference type="Gramene" id="KZN00447">
    <property type="protein sequence ID" value="KZN00447"/>
    <property type="gene ID" value="DCAR_009201"/>
</dbReference>
<dbReference type="NCBIfam" id="NF001299">
    <property type="entry name" value="PRK00241.1"/>
    <property type="match status" value="1"/>
</dbReference>
<dbReference type="EMBL" id="LNRQ01000003">
    <property type="protein sequence ID" value="KZN00447.1"/>
    <property type="molecule type" value="Genomic_DNA"/>
</dbReference>
<dbReference type="FunFam" id="3.90.79.10:FF:000040">
    <property type="entry name" value="Nudix hydrolase 19, chloroplastic"/>
    <property type="match status" value="1"/>
</dbReference>
<evidence type="ECO:0000256" key="1">
    <source>
        <dbReference type="ARBA" id="ARBA00001946"/>
    </source>
</evidence>
<keyword evidence="14" id="KW-1185">Reference proteome</keyword>
<dbReference type="Pfam" id="PF09296">
    <property type="entry name" value="NUDIX-like"/>
    <property type="match status" value="1"/>
</dbReference>
<dbReference type="InterPro" id="IPR049734">
    <property type="entry name" value="NudC-like_C"/>
</dbReference>
<dbReference type="STRING" id="79200.A0A165ZUJ4"/>
<evidence type="ECO:0000313" key="12">
    <source>
        <dbReference type="EMBL" id="KZN00447.1"/>
    </source>
</evidence>
<sequence length="393" mass="43622">MSIQLSSHVFAGNPIISKTPKLTDSVSFSSAFQTLKAYFSSDHGTQGSCPNFKVLPFRKGRPLVGSSGDLVPTWHLGWLSLSECQAFLGKSRVKLTENSFVYLGSELADEVVFWAIDVSDAGDLENEMSDMQLSFVDVMSLMVATDWTNQLVMADLAIAGQAKALLEWHITSCFCGKCGEKTVPIDAGRRKQCSNESCKKRIYPRVDPVVIMLVVDKQRDRALLSRQSKFVPRMWSTLAGFIEPGESLEEAVKRETWEETGIEVGEVIYHSSQPWPVGPSSMPCQLMVGFLAYAKSFEINVDKNELEDAQWFSREDVKKALTFAEYEKAQTTTAVKVKQMSKGVEKSFNLSLDFNMESGELASMFIPGPYAVAHHLIASWVNEAGVNDIQGHN</sequence>
<keyword evidence="7" id="KW-0460">Magnesium</keyword>
<evidence type="ECO:0000256" key="4">
    <source>
        <dbReference type="ARBA" id="ARBA00012381"/>
    </source>
</evidence>